<reference evidence="1 2" key="1">
    <citation type="submission" date="2015-03" db="EMBL/GenBank/DDBJ databases">
        <title>Draft genome sequences of two protease-producing strains of Arsukibacterium isolated from two cold and alkaline environments.</title>
        <authorList>
            <person name="Lylloff J.E."/>
            <person name="Skov L.B."/>
            <person name="Jepsen M."/>
            <person name="Hallin P.F."/>
            <person name="Sorensen S.J."/>
            <person name="Stougaard P."/>
            <person name="Glaring M.A."/>
        </authorList>
    </citation>
    <scope>NUCLEOTIDE SEQUENCE [LARGE SCALE GENOMIC DNA]</scope>
    <source>
        <strain evidence="1 2">GCM72</strain>
    </source>
</reference>
<evidence type="ECO:0000313" key="2">
    <source>
        <dbReference type="Proteomes" id="UP000034228"/>
    </source>
</evidence>
<protein>
    <recommendedName>
        <fullName evidence="3">ApeA N-terminal domain-containing protein</fullName>
    </recommendedName>
</protein>
<dbReference type="AlphaFoldDB" id="A0A0M2V3R6"/>
<keyword evidence="2" id="KW-1185">Reference proteome</keyword>
<accession>A0A0M2V3R6</accession>
<dbReference type="OrthoDB" id="8477931at2"/>
<dbReference type="RefSeq" id="WP_046557771.1">
    <property type="nucleotide sequence ID" value="NZ_LAHO01000010.1"/>
</dbReference>
<comment type="caution">
    <text evidence="1">The sequence shown here is derived from an EMBL/GenBank/DDBJ whole genome shotgun (WGS) entry which is preliminary data.</text>
</comment>
<name>A0A0M2V3R6_9GAMM</name>
<dbReference type="Proteomes" id="UP000034228">
    <property type="component" value="Unassembled WGS sequence"/>
</dbReference>
<gene>
    <name evidence="1" type="ORF">WG68_11155</name>
</gene>
<proteinExistence type="predicted"/>
<evidence type="ECO:0000313" key="1">
    <source>
        <dbReference type="EMBL" id="KKO45276.1"/>
    </source>
</evidence>
<dbReference type="EMBL" id="LAHO01000010">
    <property type="protein sequence ID" value="KKO45276.1"/>
    <property type="molecule type" value="Genomic_DNA"/>
</dbReference>
<organism evidence="1 2">
    <name type="scientific">Arsukibacterium ikkense</name>
    <dbReference type="NCBI Taxonomy" id="336831"/>
    <lineage>
        <taxon>Bacteria</taxon>
        <taxon>Pseudomonadati</taxon>
        <taxon>Pseudomonadota</taxon>
        <taxon>Gammaproteobacteria</taxon>
        <taxon>Chromatiales</taxon>
        <taxon>Chromatiaceae</taxon>
        <taxon>Arsukibacterium</taxon>
    </lineage>
</organism>
<sequence length="349" mass="39815">MYLKTTAVVEDIKLSARSTGGNHKRSVSFPFGDVEIEFFDVRDNYSDGCRGSFKLTYIKEVLVSEQLKKLVDAYCSGKKPKSNSNSRAISVCDLTNHDGPELPLSMYPKQLEQFLKDEVYQASNRLKTFISTLRWRFNIDSKLKPWSKINSLCSGDGKSNWRIISPLETHIRYAGDNVIPIDLATAEDTLELSVAEDGEPTGHELLREAKEVSNISVRASLIMAIASVEVRLKDLISSRSPSSEWLIKSIPSPPVVKIVARYLPELFDEYKSEIEAFKKTKHFKLIDKQIEKRNETSHLGAEGPKDMLIYELLESVKQFLWFCDYLSGFHWAREFFDQETESCFSISKE</sequence>
<evidence type="ECO:0008006" key="3">
    <source>
        <dbReference type="Google" id="ProtNLM"/>
    </source>
</evidence>